<dbReference type="EMBL" id="JACCFL010000001">
    <property type="protein sequence ID" value="NYJ24457.1"/>
    <property type="molecule type" value="Genomic_DNA"/>
</dbReference>
<comment type="caution">
    <text evidence="7">The sequence shown here is derived from an EMBL/GenBank/DDBJ whole genome shotgun (WGS) entry which is preliminary data.</text>
</comment>
<keyword evidence="1" id="KW-0540">Nuclease</keyword>
<accession>A0A853CUV9</accession>
<evidence type="ECO:0000256" key="5">
    <source>
        <dbReference type="SAM" id="Coils"/>
    </source>
</evidence>
<dbReference type="GO" id="GO:0046872">
    <property type="term" value="F:metal ion binding"/>
    <property type="evidence" value="ECO:0007669"/>
    <property type="project" value="UniProtKB-KW"/>
</dbReference>
<evidence type="ECO:0000256" key="2">
    <source>
        <dbReference type="ARBA" id="ARBA00022723"/>
    </source>
</evidence>
<organism evidence="7 8">
    <name type="scientific">Leifsonia shinshuensis</name>
    <dbReference type="NCBI Taxonomy" id="150026"/>
    <lineage>
        <taxon>Bacteria</taxon>
        <taxon>Bacillati</taxon>
        <taxon>Actinomycetota</taxon>
        <taxon>Actinomycetes</taxon>
        <taxon>Micrococcales</taxon>
        <taxon>Microbacteriaceae</taxon>
        <taxon>Leifsonia</taxon>
    </lineage>
</organism>
<protein>
    <recommendedName>
        <fullName evidence="6">PIN domain-containing protein</fullName>
    </recommendedName>
</protein>
<evidence type="ECO:0000259" key="6">
    <source>
        <dbReference type="Pfam" id="PF13638"/>
    </source>
</evidence>
<feature type="domain" description="PIN" evidence="6">
    <location>
        <begin position="126"/>
        <end position="283"/>
    </location>
</feature>
<evidence type="ECO:0000313" key="8">
    <source>
        <dbReference type="Proteomes" id="UP000578352"/>
    </source>
</evidence>
<dbReference type="RefSeq" id="WP_179606591.1">
    <property type="nucleotide sequence ID" value="NZ_BAABEH010000001.1"/>
</dbReference>
<dbReference type="GO" id="GO:0016787">
    <property type="term" value="F:hydrolase activity"/>
    <property type="evidence" value="ECO:0007669"/>
    <property type="project" value="UniProtKB-KW"/>
</dbReference>
<sequence>MIRLSPGASVESAKEALTTAARDAGNVIGAGGTGVDRFNGYLDWAVTQERRLANAYSGAAIDDLLRTRRYWAIQTLSPADYGSSLGRFIELELTDRIREFEAEVTKLNEAAALWQEHPNGSLLNCVVLDTNMIMGHATGLASLDWTRMIDRRPHEPIGLATLSVVIDELDSLKTASGNMTNVAGESYPRRSLAQRALNHLNKTFPDKHRRTQLEYTPADAGPIVPRLYQVLVLDDLDHTRLPTADAEILDRALTLEPFTQSVTVVSYDTNLIFTARSLGLEAKLLNHDEAS</sequence>
<proteinExistence type="predicted"/>
<gene>
    <name evidence="7" type="ORF">HNR13_002744</name>
</gene>
<feature type="coiled-coil region" evidence="5">
    <location>
        <begin position="90"/>
        <end position="117"/>
    </location>
</feature>
<dbReference type="Gene3D" id="3.40.50.1010">
    <property type="entry name" value="5'-nuclease"/>
    <property type="match status" value="1"/>
</dbReference>
<keyword evidence="2" id="KW-0479">Metal-binding</keyword>
<keyword evidence="3" id="KW-0378">Hydrolase</keyword>
<dbReference type="GO" id="GO:0004518">
    <property type="term" value="F:nuclease activity"/>
    <property type="evidence" value="ECO:0007669"/>
    <property type="project" value="UniProtKB-KW"/>
</dbReference>
<evidence type="ECO:0000256" key="3">
    <source>
        <dbReference type="ARBA" id="ARBA00022801"/>
    </source>
</evidence>
<keyword evidence="4" id="KW-0460">Magnesium</keyword>
<dbReference type="Pfam" id="PF13638">
    <property type="entry name" value="PIN_4"/>
    <property type="match status" value="1"/>
</dbReference>
<dbReference type="AlphaFoldDB" id="A0A853CUV9"/>
<keyword evidence="5" id="KW-0175">Coiled coil</keyword>
<evidence type="ECO:0000256" key="1">
    <source>
        <dbReference type="ARBA" id="ARBA00022722"/>
    </source>
</evidence>
<dbReference type="InterPro" id="IPR002716">
    <property type="entry name" value="PIN_dom"/>
</dbReference>
<dbReference type="Proteomes" id="UP000578352">
    <property type="component" value="Unassembled WGS sequence"/>
</dbReference>
<name>A0A853CUV9_9MICO</name>
<reference evidence="7 8" key="1">
    <citation type="submission" date="2020-07" db="EMBL/GenBank/DDBJ databases">
        <title>Sequencing the genomes of 1000 actinobacteria strains.</title>
        <authorList>
            <person name="Klenk H.-P."/>
        </authorList>
    </citation>
    <scope>NUCLEOTIDE SEQUENCE [LARGE SCALE GENOMIC DNA]</scope>
    <source>
        <strain evidence="7 8">DSM 15165</strain>
    </source>
</reference>
<evidence type="ECO:0000313" key="7">
    <source>
        <dbReference type="EMBL" id="NYJ24457.1"/>
    </source>
</evidence>
<evidence type="ECO:0000256" key="4">
    <source>
        <dbReference type="ARBA" id="ARBA00022842"/>
    </source>
</evidence>